<dbReference type="PROSITE" id="PS00486">
    <property type="entry name" value="DNA_MISMATCH_REPAIR_2"/>
    <property type="match status" value="1"/>
</dbReference>
<evidence type="ECO:0000256" key="9">
    <source>
        <dbReference type="ARBA" id="ARBA00025902"/>
    </source>
</evidence>
<evidence type="ECO:0000256" key="5">
    <source>
        <dbReference type="ARBA" id="ARBA00022840"/>
    </source>
</evidence>
<dbReference type="OMA" id="INMHAAR"/>
<dbReference type="VEuPathDB" id="FungiDB:CC1G_03897"/>
<dbReference type="RefSeq" id="XP_001833680.2">
    <property type="nucleotide sequence ID" value="XM_001833628.2"/>
</dbReference>
<dbReference type="Gene3D" id="1.10.1420.10">
    <property type="match status" value="2"/>
</dbReference>
<dbReference type="Pfam" id="PF05188">
    <property type="entry name" value="MutS_II"/>
    <property type="match status" value="1"/>
</dbReference>
<dbReference type="InterPro" id="IPR027417">
    <property type="entry name" value="P-loop_NTPase"/>
</dbReference>
<dbReference type="Pfam" id="PF05192">
    <property type="entry name" value="MutS_III"/>
    <property type="match status" value="1"/>
</dbReference>
<evidence type="ECO:0000256" key="6">
    <source>
        <dbReference type="ARBA" id="ARBA00023125"/>
    </source>
</evidence>
<comment type="similarity">
    <text evidence="1">Belongs to the DNA mismatch repair MutS family. MSH3 subfamily.</text>
</comment>
<evidence type="ECO:0000256" key="7">
    <source>
        <dbReference type="ARBA" id="ARBA00023204"/>
    </source>
</evidence>
<dbReference type="GO" id="GO:0005524">
    <property type="term" value="F:ATP binding"/>
    <property type="evidence" value="ECO:0007669"/>
    <property type="project" value="UniProtKB-UniRule"/>
</dbReference>
<keyword evidence="15" id="KW-1185">Reference proteome</keyword>
<evidence type="ECO:0000256" key="1">
    <source>
        <dbReference type="ARBA" id="ARBA00007094"/>
    </source>
</evidence>
<dbReference type="Pfam" id="PF00488">
    <property type="entry name" value="MutS_V"/>
    <property type="match status" value="1"/>
</dbReference>
<dbReference type="eggNOG" id="KOG0218">
    <property type="taxonomic scope" value="Eukaryota"/>
</dbReference>
<feature type="region of interest" description="Disordered" evidence="12">
    <location>
        <begin position="1"/>
        <end position="103"/>
    </location>
</feature>
<evidence type="ECO:0000259" key="13">
    <source>
        <dbReference type="PROSITE" id="PS00486"/>
    </source>
</evidence>
<feature type="compositionally biased region" description="Polar residues" evidence="12">
    <location>
        <begin position="80"/>
        <end position="92"/>
    </location>
</feature>
<keyword evidence="7" id="KW-0234">DNA repair</keyword>
<dbReference type="KEGG" id="cci:CC1G_03897"/>
<dbReference type="SMART" id="SM00534">
    <property type="entry name" value="MUTSac"/>
    <property type="match status" value="1"/>
</dbReference>
<dbReference type="InterPro" id="IPR000432">
    <property type="entry name" value="DNA_mismatch_repair_MutS_C"/>
</dbReference>
<dbReference type="HOGENOM" id="CLU_002472_0_2_1"/>
<dbReference type="InterPro" id="IPR045076">
    <property type="entry name" value="MutS"/>
</dbReference>
<feature type="domain" description="DNA mismatch repair proteins mutS family" evidence="13">
    <location>
        <begin position="925"/>
        <end position="941"/>
    </location>
</feature>
<dbReference type="SUPFAM" id="SSF55271">
    <property type="entry name" value="DNA repair protein MutS, domain I"/>
    <property type="match status" value="1"/>
</dbReference>
<dbReference type="GeneID" id="6010178"/>
<dbReference type="Pfam" id="PF01624">
    <property type="entry name" value="MutS_I"/>
    <property type="match status" value="1"/>
</dbReference>
<comment type="function">
    <text evidence="8">Component of the post-replicative DNA mismatch repair system (MMR). Heterodimerizes with MSH2 to form MutS beta, which binds to DNA mismatches thereby initiating DNA repair. MSH3 provides substrate-binding and substrate specificity to the complex. When bound, the MutS beta heterodimer bends the DNA helix and shields approximately 20 base pairs. Acts mainly to repair insertion-deletion loops (IDLs) from 2 to 13 nucleotides in size, but can also repair base-base and single insertion-deletion mismatches that occur during replication. After mismatch binding, forms a ternary complex with the MutL alpha heterodimer, which is thought to be responsible for directing the downstream MMR events, including strand discrimination, excision, and resynthesis. ATP binding and hydrolysis play a pivotal role in mismatch repair functions.</text>
</comment>
<feature type="compositionally biased region" description="Acidic residues" evidence="12">
    <location>
        <begin position="131"/>
        <end position="147"/>
    </location>
</feature>
<dbReference type="FunCoup" id="A8NH48">
    <property type="interactions" value="571"/>
</dbReference>
<dbReference type="Proteomes" id="UP000001861">
    <property type="component" value="Unassembled WGS sequence"/>
</dbReference>
<feature type="compositionally biased region" description="Low complexity" evidence="12">
    <location>
        <begin position="45"/>
        <end position="70"/>
    </location>
</feature>
<dbReference type="OrthoDB" id="121051at2759"/>
<dbReference type="InParanoid" id="A8NH48"/>
<dbReference type="PANTHER" id="PTHR11361:SF122">
    <property type="entry name" value="DNA MISMATCH REPAIR PROTEIN MSH3"/>
    <property type="match status" value="1"/>
</dbReference>
<evidence type="ECO:0000256" key="10">
    <source>
        <dbReference type="ARBA" id="ARBA00029792"/>
    </source>
</evidence>
<keyword evidence="4" id="KW-0227">DNA damage</keyword>
<dbReference type="SUPFAM" id="SSF52540">
    <property type="entry name" value="P-loop containing nucleoside triphosphate hydrolases"/>
    <property type="match status" value="1"/>
</dbReference>
<evidence type="ECO:0000313" key="15">
    <source>
        <dbReference type="Proteomes" id="UP000001861"/>
    </source>
</evidence>
<feature type="compositionally biased region" description="Polar residues" evidence="12">
    <location>
        <begin position="1"/>
        <end position="18"/>
    </location>
</feature>
<dbReference type="NCBIfam" id="NF003810">
    <property type="entry name" value="PRK05399.1"/>
    <property type="match status" value="1"/>
</dbReference>
<comment type="subunit">
    <text evidence="9">Heterodimer consisting of MSH2-MSH3 (MutS beta). Forms a ternary complex with MutL alpha (MLH1-PMS1).</text>
</comment>
<dbReference type="GO" id="GO:0006312">
    <property type="term" value="P:mitotic recombination"/>
    <property type="evidence" value="ECO:0007669"/>
    <property type="project" value="TreeGrafter"/>
</dbReference>
<dbReference type="InterPro" id="IPR036678">
    <property type="entry name" value="MutS_con_dom_sf"/>
</dbReference>
<dbReference type="SUPFAM" id="SSF48334">
    <property type="entry name" value="DNA repair protein MutS, domain III"/>
    <property type="match status" value="1"/>
</dbReference>
<dbReference type="InterPro" id="IPR016151">
    <property type="entry name" value="DNA_mismatch_repair_MutS_N"/>
</dbReference>
<keyword evidence="3" id="KW-0547">Nucleotide-binding</keyword>
<evidence type="ECO:0000256" key="3">
    <source>
        <dbReference type="ARBA" id="ARBA00022741"/>
    </source>
</evidence>
<dbReference type="AlphaFoldDB" id="A8NH48"/>
<accession>A8NH48</accession>
<dbReference type="PANTHER" id="PTHR11361">
    <property type="entry name" value="DNA MISMATCH REPAIR PROTEIN MUTS FAMILY MEMBER"/>
    <property type="match status" value="1"/>
</dbReference>
<name>A8NH48_COPC7</name>
<reference evidence="14 15" key="1">
    <citation type="journal article" date="2010" name="Proc. Natl. Acad. Sci. U.S.A.">
        <title>Insights into evolution of multicellular fungi from the assembled chromosomes of the mushroom Coprinopsis cinerea (Coprinus cinereus).</title>
        <authorList>
            <person name="Stajich J.E."/>
            <person name="Wilke S.K."/>
            <person name="Ahren D."/>
            <person name="Au C.H."/>
            <person name="Birren B.W."/>
            <person name="Borodovsky M."/>
            <person name="Burns C."/>
            <person name="Canback B."/>
            <person name="Casselton L.A."/>
            <person name="Cheng C.K."/>
            <person name="Deng J."/>
            <person name="Dietrich F.S."/>
            <person name="Fargo D.C."/>
            <person name="Farman M.L."/>
            <person name="Gathman A.C."/>
            <person name="Goldberg J."/>
            <person name="Guigo R."/>
            <person name="Hoegger P.J."/>
            <person name="Hooker J.B."/>
            <person name="Huggins A."/>
            <person name="James T.Y."/>
            <person name="Kamada T."/>
            <person name="Kilaru S."/>
            <person name="Kodira C."/>
            <person name="Kues U."/>
            <person name="Kupfer D."/>
            <person name="Kwan H.S."/>
            <person name="Lomsadze A."/>
            <person name="Li W."/>
            <person name="Lilly W.W."/>
            <person name="Ma L.J."/>
            <person name="Mackey A.J."/>
            <person name="Manning G."/>
            <person name="Martin F."/>
            <person name="Muraguchi H."/>
            <person name="Natvig D.O."/>
            <person name="Palmerini H."/>
            <person name="Ramesh M.A."/>
            <person name="Rehmeyer C.J."/>
            <person name="Roe B.A."/>
            <person name="Shenoy N."/>
            <person name="Stanke M."/>
            <person name="Ter-Hovhannisyan V."/>
            <person name="Tunlid A."/>
            <person name="Velagapudi R."/>
            <person name="Vision T.J."/>
            <person name="Zeng Q."/>
            <person name="Zolan M.E."/>
            <person name="Pukkila P.J."/>
        </authorList>
    </citation>
    <scope>NUCLEOTIDE SEQUENCE [LARGE SCALE GENOMIC DNA]</scope>
    <source>
        <strain evidence="15">Okayama-7 / 130 / ATCC MYA-4618 / FGSC 9003</strain>
    </source>
</reference>
<dbReference type="InterPro" id="IPR036187">
    <property type="entry name" value="DNA_mismatch_repair_MutS_sf"/>
</dbReference>
<dbReference type="Gene3D" id="3.40.50.300">
    <property type="entry name" value="P-loop containing nucleotide triphosphate hydrolases"/>
    <property type="match status" value="1"/>
</dbReference>
<evidence type="ECO:0000256" key="12">
    <source>
        <dbReference type="SAM" id="MobiDB-lite"/>
    </source>
</evidence>
<feature type="region of interest" description="Disordered" evidence="12">
    <location>
        <begin position="116"/>
        <end position="147"/>
    </location>
</feature>
<dbReference type="EMBL" id="AACS02000002">
    <property type="protein sequence ID" value="EAU88225.2"/>
    <property type="molecule type" value="Genomic_DNA"/>
</dbReference>
<dbReference type="Gene3D" id="3.30.420.110">
    <property type="entry name" value="MutS, connector domain"/>
    <property type="match status" value="1"/>
</dbReference>
<keyword evidence="5" id="KW-0067">ATP-binding</keyword>
<dbReference type="GO" id="GO:0005634">
    <property type="term" value="C:nucleus"/>
    <property type="evidence" value="ECO:0007669"/>
    <property type="project" value="TreeGrafter"/>
</dbReference>
<dbReference type="SMART" id="SM00533">
    <property type="entry name" value="MUTSd"/>
    <property type="match status" value="1"/>
</dbReference>
<dbReference type="GO" id="GO:0030983">
    <property type="term" value="F:mismatched DNA binding"/>
    <property type="evidence" value="ECO:0007669"/>
    <property type="project" value="UniProtKB-UniRule"/>
</dbReference>
<dbReference type="GO" id="GO:0006298">
    <property type="term" value="P:mismatch repair"/>
    <property type="evidence" value="ECO:0007669"/>
    <property type="project" value="InterPro"/>
</dbReference>
<evidence type="ECO:0000256" key="4">
    <source>
        <dbReference type="ARBA" id="ARBA00022763"/>
    </source>
</evidence>
<sequence length="1096" mass="121741">MSQRKQATLSTFFSSPARTSGKKRPSETIDLTEDGSPPPTKKSKGSSSRVESQFFSGTTSTSQTPQTTSGAMEEYVYSTEKPTTSRPRSATQQKRHEAFKKRLLLNNESFLPSGAAAEQETGEQGNGASSEVEDEATGSESEGDNSDDQFQRLQELFSNKSKKVTKGKGTMITKKPLKKAAEIGPSGKAYTPLELQVRRLIQENPGTLLMVEVGYKYKFYGKDAKTAATALGMAAYRDRNFMVASIPAHRRDIYLKKLLSLGHRVGIVNQIETAALKKVGDNKSGPFERKLTHLYTAATYVDQLNSVDDSERYTPPPVMCIIEEWKDKNPGNTSFGIISICPATGDVVWDDFEDKAMRIELETRLSHLQPAEILQPRKGLSDPTKTILTDFSGSSGNAIRHEYFDQPMTYSDAFEVVTEFYTDKSKSGAASESFRSGQLMAAITDFPKSVVVALAHAIKHMSAFGMADAFLETRFFSKFATRAHMLLGANTLSNLEIYRNETDGTAKGSLIEILDRTKTKFGARLLRNWVGHPLVDKRILQERVDAVQEIIESSSERLMVLRDVLKQLPDLAKGLSRIQYGQCTPPELAILLPAFNKIATAFDGDDISDASAVGFKSSLLNEIIFVLPKLKEPVQKLLRDINLRKATEDKKDSLWNDFDKYPDLADADLALQAIEMELNEELKAGWSGINTFAHFPAHTVPSTKTVTCLVEVKKKDKRPIPETWIVHSTTRTLARYQPPSVHAKLQEKAQMKERLEAAANAAFQSFLQDIADNYYGLFRDAVNKLAIADCLFSLAHVALQENYVRPEFVEEDVIEIVEGRHPMIERLRDTPYIPNSICMGGKKPRSKIITGPNMGGKSSCVRTIALIAIMAQIGSYVPANSVRMKLMDSVLTRMGASDDITRGKSTFMVEMSETREILDAATDRSLVILDELGRGTSTFDGMAIADATLHYLVEAKRCKTLFITHYPMVATRLQKRFPSDLENLHMAYSTSVQIDGTRTITFLYNLTSGLAPESFGIECGRLAGLPENLLRIASQRSDQLQKEVQKRIARNRIRKALQLMRQLSRSEGGLETDIKLAELESLAHAQTLSSDDALQP</sequence>
<dbReference type="InterPro" id="IPR007696">
    <property type="entry name" value="DNA_mismatch_repair_MutS_core"/>
</dbReference>
<evidence type="ECO:0000313" key="14">
    <source>
        <dbReference type="EMBL" id="EAU88225.2"/>
    </source>
</evidence>
<dbReference type="STRING" id="240176.A8NH48"/>
<evidence type="ECO:0000256" key="8">
    <source>
        <dbReference type="ARBA" id="ARBA00025373"/>
    </source>
</evidence>
<dbReference type="InterPro" id="IPR007860">
    <property type="entry name" value="DNA_mmatch_repair_MutS_con_dom"/>
</dbReference>
<proteinExistence type="inferred from homology"/>
<keyword evidence="6" id="KW-0238">DNA-binding</keyword>
<dbReference type="GO" id="GO:0140664">
    <property type="term" value="F:ATP-dependent DNA damage sensor activity"/>
    <property type="evidence" value="ECO:0007669"/>
    <property type="project" value="InterPro"/>
</dbReference>
<protein>
    <recommendedName>
        <fullName evidence="2 11">DNA mismatch repair protein MSH3</fullName>
    </recommendedName>
    <alternativeName>
        <fullName evidence="2 11">DNA mismatch repair protein MSH3</fullName>
    </alternativeName>
    <alternativeName>
        <fullName evidence="10">MutS protein homolog 3</fullName>
    </alternativeName>
</protein>
<dbReference type="FunFam" id="3.40.1170.10:FF:000004">
    <property type="entry name" value="DNA mismatch repair protein"/>
    <property type="match status" value="1"/>
</dbReference>
<evidence type="ECO:0000256" key="11">
    <source>
        <dbReference type="ARBA" id="ARBA00073774"/>
    </source>
</evidence>
<comment type="caution">
    <text evidence="14">The sequence shown here is derived from an EMBL/GenBank/DDBJ whole genome shotgun (WGS) entry which is preliminary data.</text>
</comment>
<organism evidence="14 15">
    <name type="scientific">Coprinopsis cinerea (strain Okayama-7 / 130 / ATCC MYA-4618 / FGSC 9003)</name>
    <name type="common">Inky cap fungus</name>
    <name type="synonym">Hormographiella aspergillata</name>
    <dbReference type="NCBI Taxonomy" id="240176"/>
    <lineage>
        <taxon>Eukaryota</taxon>
        <taxon>Fungi</taxon>
        <taxon>Dikarya</taxon>
        <taxon>Basidiomycota</taxon>
        <taxon>Agaricomycotina</taxon>
        <taxon>Agaricomycetes</taxon>
        <taxon>Agaricomycetidae</taxon>
        <taxon>Agaricales</taxon>
        <taxon>Agaricineae</taxon>
        <taxon>Psathyrellaceae</taxon>
        <taxon>Coprinopsis</taxon>
    </lineage>
</organism>
<dbReference type="Gene3D" id="3.40.1170.10">
    <property type="entry name" value="DNA repair protein MutS, domain I"/>
    <property type="match status" value="1"/>
</dbReference>
<evidence type="ECO:0000256" key="2">
    <source>
        <dbReference type="ARBA" id="ARBA00022151"/>
    </source>
</evidence>
<gene>
    <name evidence="14" type="ORF">CC1G_03897</name>
</gene>
<dbReference type="InterPro" id="IPR007695">
    <property type="entry name" value="DNA_mismatch_repair_MutS-lik_N"/>
</dbReference>